<name>A0A511MKW5_9NOCA</name>
<sequence length="128" mass="14359">MPRPYAGRVEMLCADRAVLVRFTIDRINWARTLEGPMYVEEFRIAGPLTAESAEELLAGMIGYTSRITVSCNGRSVHAPLLPSCWDVLRLRAGSTVTVTAEHGHRPELDEDRQAIRVFVDRFQELTSA</sequence>
<dbReference type="OrthoDB" id="4555151at2"/>
<accession>A0A511MKW5</accession>
<dbReference type="Proteomes" id="UP000321424">
    <property type="component" value="Unassembled WGS sequence"/>
</dbReference>
<gene>
    <name evidence="1" type="ORF">NN4_57930</name>
</gene>
<reference evidence="1 2" key="1">
    <citation type="submission" date="2019-07" db="EMBL/GenBank/DDBJ databases">
        <title>Whole genome shotgun sequence of Nocardia ninae NBRC 108245.</title>
        <authorList>
            <person name="Hosoyama A."/>
            <person name="Uohara A."/>
            <person name="Ohji S."/>
            <person name="Ichikawa N."/>
        </authorList>
    </citation>
    <scope>NUCLEOTIDE SEQUENCE [LARGE SCALE GENOMIC DNA]</scope>
    <source>
        <strain evidence="1 2">NBRC 108245</strain>
    </source>
</reference>
<protein>
    <submittedName>
        <fullName evidence="1">Uncharacterized protein</fullName>
    </submittedName>
</protein>
<proteinExistence type="predicted"/>
<keyword evidence="2" id="KW-1185">Reference proteome</keyword>
<dbReference type="RefSeq" id="WP_147137956.1">
    <property type="nucleotide sequence ID" value="NZ_BJXA01000048.1"/>
</dbReference>
<organism evidence="1 2">
    <name type="scientific">Nocardia ninae NBRC 108245</name>
    <dbReference type="NCBI Taxonomy" id="1210091"/>
    <lineage>
        <taxon>Bacteria</taxon>
        <taxon>Bacillati</taxon>
        <taxon>Actinomycetota</taxon>
        <taxon>Actinomycetes</taxon>
        <taxon>Mycobacteriales</taxon>
        <taxon>Nocardiaceae</taxon>
        <taxon>Nocardia</taxon>
    </lineage>
</organism>
<dbReference type="AlphaFoldDB" id="A0A511MKW5"/>
<evidence type="ECO:0000313" key="1">
    <source>
        <dbReference type="EMBL" id="GEM41274.1"/>
    </source>
</evidence>
<dbReference type="EMBL" id="BJXA01000048">
    <property type="protein sequence ID" value="GEM41274.1"/>
    <property type="molecule type" value="Genomic_DNA"/>
</dbReference>
<comment type="caution">
    <text evidence="1">The sequence shown here is derived from an EMBL/GenBank/DDBJ whole genome shotgun (WGS) entry which is preliminary data.</text>
</comment>
<evidence type="ECO:0000313" key="2">
    <source>
        <dbReference type="Proteomes" id="UP000321424"/>
    </source>
</evidence>